<dbReference type="PANTHER" id="PTHR38733">
    <property type="entry name" value="PROTEIN MCRC"/>
    <property type="match status" value="1"/>
</dbReference>
<sequence>MDRGRVIVVREYGHIAIGEVPGASQITAAEAETILRICRDAGKPIALRGHRRLVFANWCGVVQAGGLTIEVLPKIAEDDAYDRGTLLRMLAVAHDFPLQRLEQAKLDQQRHTLLQWVVRWFCDELFEQLHRGILRQYVEISELIPTIRGKWRPERDALRTFMVDARFDCQFDDLTVDNRLNRILKAALAVASRLPLSKELSRDVASLLAVFTDVGHLDRRAAALQKLEVNRLTAHFGPSLMIARWILGSDSPGLRSGNTRGFALVFEMNLLFQAFVGRLLRKVLPAGLRLRQEAPQLYLATDQEQTPAFLMKPDFTVLRASEVVCLADTKWKQLDGKGRRRGIQQSDVYQLHTYSQAYASLHVGLWYPFSSKLEGVDRPTYNFLRLGKSPTGACLRVDWIDLGVDLPPTAWVAELETQVAAALEMLGVVAQPVG</sequence>
<evidence type="ECO:0000313" key="1">
    <source>
        <dbReference type="EMBL" id="AMO23910.1"/>
    </source>
</evidence>
<dbReference type="EMBL" id="CP010951">
    <property type="protein sequence ID" value="AMO23910.1"/>
    <property type="molecule type" value="Genomic_DNA"/>
</dbReference>
<dbReference type="Proteomes" id="UP000070433">
    <property type="component" value="Chromosome"/>
</dbReference>
<dbReference type="InterPro" id="IPR019292">
    <property type="entry name" value="McrC"/>
</dbReference>
<dbReference type="AlphaFoldDB" id="A0A127JVA0"/>
<accession>A0A127JVA0</accession>
<gene>
    <name evidence="1" type="ORF">UC35_14875</name>
</gene>
<dbReference type="Pfam" id="PF10117">
    <property type="entry name" value="McrBC"/>
    <property type="match status" value="1"/>
</dbReference>
<dbReference type="PANTHER" id="PTHR38733:SF1">
    <property type="entry name" value="TYPE IV METHYL-DIRECTED RESTRICTION ENZYME ECOKMCRBC"/>
    <property type="match status" value="1"/>
</dbReference>
<name>A0A127JVA0_9BURK</name>
<keyword evidence="2" id="KW-1185">Reference proteome</keyword>
<reference evidence="1 2" key="1">
    <citation type="journal article" date="2014" name="Int. J. Syst. Evol. Microbiol.">
        <title>Ramlibacter solisilvae sp. nov., isolated from forest soil, and emended description of the genus Ramlibacter.</title>
        <authorList>
            <person name="Lee H.J."/>
            <person name="Lee S.H."/>
            <person name="Lee S.S."/>
            <person name="Lee J.S."/>
            <person name="Kim Y."/>
            <person name="Kim S.C."/>
            <person name="Jeon C.O."/>
        </authorList>
    </citation>
    <scope>NUCLEOTIDE SEQUENCE [LARGE SCALE GENOMIC DNA]</scope>
    <source>
        <strain evidence="1 2">5-10</strain>
    </source>
</reference>
<protein>
    <recommendedName>
        <fullName evidence="3">Restriction endonuclease</fullName>
    </recommendedName>
</protein>
<evidence type="ECO:0000313" key="2">
    <source>
        <dbReference type="Proteomes" id="UP000070433"/>
    </source>
</evidence>
<dbReference type="OrthoDB" id="307209at2"/>
<dbReference type="RefSeq" id="WP_061501002.1">
    <property type="nucleotide sequence ID" value="NZ_CP010951.1"/>
</dbReference>
<evidence type="ECO:0008006" key="3">
    <source>
        <dbReference type="Google" id="ProtNLM"/>
    </source>
</evidence>
<organism evidence="1 2">
    <name type="scientific">Ramlibacter tataouinensis</name>
    <dbReference type="NCBI Taxonomy" id="94132"/>
    <lineage>
        <taxon>Bacteria</taxon>
        <taxon>Pseudomonadati</taxon>
        <taxon>Pseudomonadota</taxon>
        <taxon>Betaproteobacteria</taxon>
        <taxon>Burkholderiales</taxon>
        <taxon>Comamonadaceae</taxon>
        <taxon>Ramlibacter</taxon>
    </lineage>
</organism>
<proteinExistence type="predicted"/>
<dbReference type="REBASE" id="139414">
    <property type="entry name" value="Rta510McrBCP"/>
</dbReference>